<feature type="region of interest" description="Disordered" evidence="1">
    <location>
        <begin position="335"/>
        <end position="468"/>
    </location>
</feature>
<feature type="region of interest" description="Disordered" evidence="1">
    <location>
        <begin position="45"/>
        <end position="74"/>
    </location>
</feature>
<reference evidence="2 3" key="1">
    <citation type="submission" date="2019-08" db="EMBL/GenBank/DDBJ databases">
        <authorList>
            <person name="Alioto T."/>
            <person name="Alioto T."/>
            <person name="Gomez Garrido J."/>
        </authorList>
    </citation>
    <scope>NUCLEOTIDE SEQUENCE [LARGE SCALE GENOMIC DNA]</scope>
</reference>
<evidence type="ECO:0000313" key="3">
    <source>
        <dbReference type="Proteomes" id="UP000325440"/>
    </source>
</evidence>
<protein>
    <submittedName>
        <fullName evidence="2">Uncharacterized protein</fullName>
    </submittedName>
</protein>
<name>A0A5E4N9Z8_9HEMI</name>
<dbReference type="OrthoDB" id="6614166at2759"/>
<evidence type="ECO:0000256" key="1">
    <source>
        <dbReference type="SAM" id="MobiDB-lite"/>
    </source>
</evidence>
<gene>
    <name evidence="2" type="ORF">CINCED_3A011986</name>
</gene>
<organism evidence="2 3">
    <name type="scientific">Cinara cedri</name>
    <dbReference type="NCBI Taxonomy" id="506608"/>
    <lineage>
        <taxon>Eukaryota</taxon>
        <taxon>Metazoa</taxon>
        <taxon>Ecdysozoa</taxon>
        <taxon>Arthropoda</taxon>
        <taxon>Hexapoda</taxon>
        <taxon>Insecta</taxon>
        <taxon>Pterygota</taxon>
        <taxon>Neoptera</taxon>
        <taxon>Paraneoptera</taxon>
        <taxon>Hemiptera</taxon>
        <taxon>Sternorrhyncha</taxon>
        <taxon>Aphidomorpha</taxon>
        <taxon>Aphidoidea</taxon>
        <taxon>Aphididae</taxon>
        <taxon>Lachninae</taxon>
        <taxon>Cinara</taxon>
    </lineage>
</organism>
<dbReference type="EMBL" id="CABPRJ010001472">
    <property type="protein sequence ID" value="VVC38404.1"/>
    <property type="molecule type" value="Genomic_DNA"/>
</dbReference>
<dbReference type="AlphaFoldDB" id="A0A5E4N9Z8"/>
<feature type="compositionally biased region" description="Acidic residues" evidence="1">
    <location>
        <begin position="49"/>
        <end position="58"/>
    </location>
</feature>
<feature type="compositionally biased region" description="Basic and acidic residues" evidence="1">
    <location>
        <begin position="59"/>
        <end position="73"/>
    </location>
</feature>
<accession>A0A5E4N9Z8</accession>
<keyword evidence="3" id="KW-1185">Reference proteome</keyword>
<evidence type="ECO:0000313" key="2">
    <source>
        <dbReference type="EMBL" id="VVC38404.1"/>
    </source>
</evidence>
<proteinExistence type="predicted"/>
<sequence>MMFDEDCEPGTFLMPLKKKKTARERNKQCLTWAYDDNQKCQEMKRTECDRDDADDVDERADPPPARDEAEPQHGRAKFKNSVEWKWTKCTCAGLFRIMGEYYDEMWFATAIKEWCLLYYRCNHTADYWQYKDEWISGDEEVRMAVWNEILKQRDRADRRREECQKLKGQEFAEGKSADPDARRIMEMYGVDTEEDAYRVREMHGAVDEASELVVLKRMDVRDENRSPEIAPRDVANAKTVESELLLANPETDPDWVEMRRRMRGSFAALNMCRCDVSFELLNHIMIELCKYWANLPNIEHKIDPIMERNITREIQNFRFKLFDMTPEECEELKITEPQSSERTQPSFQERTQPQSSERTQPSFQDRTQPQSSERTQPPFQERTQPPFQERTQPPCREETDPSCQTETDPPRREEPRPPFQENDVDPYLLPPTNNESDNYCGYVEPQYATQDFDLDESTPKRGRNRNRV</sequence>
<dbReference type="Proteomes" id="UP000325440">
    <property type="component" value="Unassembled WGS sequence"/>
</dbReference>
<feature type="compositionally biased region" description="Polar residues" evidence="1">
    <location>
        <begin position="336"/>
        <end position="391"/>
    </location>
</feature>